<dbReference type="PANTHER" id="PTHR23301">
    <property type="entry name" value="CHITIN BINDING PERITROPHIN-A"/>
    <property type="match status" value="1"/>
</dbReference>
<dbReference type="FunFam" id="2.170.140.10:FF:000002">
    <property type="entry name" value="Gasp, isoform A"/>
    <property type="match status" value="1"/>
</dbReference>
<feature type="region of interest" description="Disordered" evidence="6">
    <location>
        <begin position="22"/>
        <end position="45"/>
    </location>
</feature>
<dbReference type="GO" id="GO:0008061">
    <property type="term" value="F:chitin binding"/>
    <property type="evidence" value="ECO:0007669"/>
    <property type="project" value="UniProtKB-KW"/>
</dbReference>
<feature type="region of interest" description="Disordered" evidence="6">
    <location>
        <begin position="255"/>
        <end position="290"/>
    </location>
</feature>
<dbReference type="PROSITE" id="PS50940">
    <property type="entry name" value="CHIT_BIND_II"/>
    <property type="match status" value="3"/>
</dbReference>
<feature type="domain" description="Chitin-binding type-2" evidence="8">
    <location>
        <begin position="114"/>
        <end position="174"/>
    </location>
</feature>
<dbReference type="InterPro" id="IPR036508">
    <property type="entry name" value="Chitin-bd_dom_sf"/>
</dbReference>
<dbReference type="Gene3D" id="2.170.140.10">
    <property type="entry name" value="Chitin binding domain"/>
    <property type="match status" value="3"/>
</dbReference>
<keyword evidence="3" id="KW-0677">Repeat</keyword>
<name>A0A9P0F6N8_BEMTA</name>
<dbReference type="AlphaFoldDB" id="A0A9P0F6N8"/>
<proteinExistence type="predicted"/>
<evidence type="ECO:0000256" key="4">
    <source>
        <dbReference type="ARBA" id="ARBA00023157"/>
    </source>
</evidence>
<evidence type="ECO:0000256" key="1">
    <source>
        <dbReference type="ARBA" id="ARBA00022669"/>
    </source>
</evidence>
<evidence type="ECO:0000259" key="8">
    <source>
        <dbReference type="PROSITE" id="PS50940"/>
    </source>
</evidence>
<dbReference type="InterPro" id="IPR002557">
    <property type="entry name" value="Chitin-bd_dom"/>
</dbReference>
<dbReference type="KEGG" id="btab:109036686"/>
<keyword evidence="10" id="KW-1185">Reference proteome</keyword>
<accession>A0A9P0F6N8</accession>
<feature type="compositionally biased region" description="Low complexity" evidence="6">
    <location>
        <begin position="26"/>
        <end position="42"/>
    </location>
</feature>
<dbReference type="Pfam" id="PF01607">
    <property type="entry name" value="CBM_14"/>
    <property type="match status" value="3"/>
</dbReference>
<gene>
    <name evidence="9" type="ORF">BEMITA_LOCUS8952</name>
</gene>
<dbReference type="InterPro" id="IPR051940">
    <property type="entry name" value="Chitin_bind-dev_reg"/>
</dbReference>
<feature type="domain" description="Chitin-binding type-2" evidence="8">
    <location>
        <begin position="46"/>
        <end position="104"/>
    </location>
</feature>
<reference evidence="9" key="1">
    <citation type="submission" date="2021-12" db="EMBL/GenBank/DDBJ databases">
        <authorList>
            <person name="King R."/>
        </authorList>
    </citation>
    <scope>NUCLEOTIDE SEQUENCE</scope>
</reference>
<keyword evidence="4" id="KW-1015">Disulfide bond</keyword>
<evidence type="ECO:0000256" key="2">
    <source>
        <dbReference type="ARBA" id="ARBA00022729"/>
    </source>
</evidence>
<keyword evidence="2 7" id="KW-0732">Signal</keyword>
<feature type="signal peptide" evidence="7">
    <location>
        <begin position="1"/>
        <end position="19"/>
    </location>
</feature>
<dbReference type="EMBL" id="OU963866">
    <property type="protein sequence ID" value="CAH0390209.1"/>
    <property type="molecule type" value="Genomic_DNA"/>
</dbReference>
<evidence type="ECO:0000256" key="5">
    <source>
        <dbReference type="ARBA" id="ARBA00023180"/>
    </source>
</evidence>
<dbReference type="PANTHER" id="PTHR23301:SF104">
    <property type="entry name" value="BCDNA.GH02976"/>
    <property type="match status" value="1"/>
</dbReference>
<evidence type="ECO:0000313" key="10">
    <source>
        <dbReference type="Proteomes" id="UP001152759"/>
    </source>
</evidence>
<dbReference type="SUPFAM" id="SSF57625">
    <property type="entry name" value="Invertebrate chitin-binding proteins"/>
    <property type="match status" value="3"/>
</dbReference>
<dbReference type="GO" id="GO:0005576">
    <property type="term" value="C:extracellular region"/>
    <property type="evidence" value="ECO:0007669"/>
    <property type="project" value="InterPro"/>
</dbReference>
<organism evidence="9 10">
    <name type="scientific">Bemisia tabaci</name>
    <name type="common">Sweetpotato whitefly</name>
    <name type="synonym">Aleurodes tabaci</name>
    <dbReference type="NCBI Taxonomy" id="7038"/>
    <lineage>
        <taxon>Eukaryota</taxon>
        <taxon>Metazoa</taxon>
        <taxon>Ecdysozoa</taxon>
        <taxon>Arthropoda</taxon>
        <taxon>Hexapoda</taxon>
        <taxon>Insecta</taxon>
        <taxon>Pterygota</taxon>
        <taxon>Neoptera</taxon>
        <taxon>Paraneoptera</taxon>
        <taxon>Hemiptera</taxon>
        <taxon>Sternorrhyncha</taxon>
        <taxon>Aleyrodoidea</taxon>
        <taxon>Aleyrodidae</taxon>
        <taxon>Aleyrodinae</taxon>
        <taxon>Bemisia</taxon>
    </lineage>
</organism>
<evidence type="ECO:0000256" key="7">
    <source>
        <dbReference type="SAM" id="SignalP"/>
    </source>
</evidence>
<feature type="domain" description="Chitin-binding type-2" evidence="8">
    <location>
        <begin position="179"/>
        <end position="243"/>
    </location>
</feature>
<protein>
    <recommendedName>
        <fullName evidence="8">Chitin-binding type-2 domain-containing protein</fullName>
    </recommendedName>
</protein>
<keyword evidence="1" id="KW-0147">Chitin-binding</keyword>
<dbReference type="SMART" id="SM00494">
    <property type="entry name" value="ChtBD2"/>
    <property type="match status" value="3"/>
</dbReference>
<evidence type="ECO:0000256" key="6">
    <source>
        <dbReference type="SAM" id="MobiDB-lite"/>
    </source>
</evidence>
<keyword evidence="5" id="KW-0325">Glycoprotein</keyword>
<sequence length="307" mass="34340">MELWSRVFLTFAFIAAAAAQSKSSNRRPAPSRPATTTQQTAAGALTDECPEPNGYFADGYQCDKYYVCTDGVITEKLCPDGMVFNDYNPSVEKCDLPFNIDCSQRPERQTPKPSQHCPRQNGYFAHEDGHICDKFYYCVDGKYNAITCPAGLVYNENTGICTWPDEAKKKHCSSQEVFQFSCPNVSTTEAQQHPRYADPQDCQYFYVCINGEIPRRNGCKMGQVFNDASKACDWPRNVPECVDWYKGVLTDEELEALEHPKPKPRPAGGTPTRGKTKGKSSRPAAVEDLPVEPDVLIFARNSRPSEN</sequence>
<evidence type="ECO:0000313" key="9">
    <source>
        <dbReference type="EMBL" id="CAH0390209.1"/>
    </source>
</evidence>
<feature type="chain" id="PRO_5040113450" description="Chitin-binding type-2 domain-containing protein" evidence="7">
    <location>
        <begin position="20"/>
        <end position="307"/>
    </location>
</feature>
<evidence type="ECO:0000256" key="3">
    <source>
        <dbReference type="ARBA" id="ARBA00022737"/>
    </source>
</evidence>
<dbReference type="Proteomes" id="UP001152759">
    <property type="component" value="Chromosome 5"/>
</dbReference>